<proteinExistence type="predicted"/>
<evidence type="ECO:0000313" key="2">
    <source>
        <dbReference type="EMBL" id="GES91371.1"/>
    </source>
</evidence>
<name>A0A2Z6SF12_9GLOM</name>
<protein>
    <submittedName>
        <fullName evidence="1">Uncharacterized protein</fullName>
    </submittedName>
</protein>
<evidence type="ECO:0000313" key="3">
    <source>
        <dbReference type="Proteomes" id="UP000247702"/>
    </source>
</evidence>
<comment type="caution">
    <text evidence="1">The sequence shown here is derived from an EMBL/GenBank/DDBJ whole genome shotgun (WGS) entry which is preliminary data.</text>
</comment>
<reference evidence="2" key="2">
    <citation type="submission" date="2019-10" db="EMBL/GenBank/DDBJ databases">
        <title>Conservation and host-specific expression of non-tandemly repeated heterogenous ribosome RNA gene in arbuscular mycorrhizal fungi.</title>
        <authorList>
            <person name="Maeda T."/>
            <person name="Kobayashi Y."/>
            <person name="Nakagawa T."/>
            <person name="Ezawa T."/>
            <person name="Yamaguchi K."/>
            <person name="Bino T."/>
            <person name="Nishimoto Y."/>
            <person name="Shigenobu S."/>
            <person name="Kawaguchi M."/>
        </authorList>
    </citation>
    <scope>NUCLEOTIDE SEQUENCE</scope>
    <source>
        <strain evidence="2">HR1</strain>
    </source>
</reference>
<organism evidence="1 3">
    <name type="scientific">Rhizophagus clarus</name>
    <dbReference type="NCBI Taxonomy" id="94130"/>
    <lineage>
        <taxon>Eukaryota</taxon>
        <taxon>Fungi</taxon>
        <taxon>Fungi incertae sedis</taxon>
        <taxon>Mucoromycota</taxon>
        <taxon>Glomeromycotina</taxon>
        <taxon>Glomeromycetes</taxon>
        <taxon>Glomerales</taxon>
        <taxon>Glomeraceae</taxon>
        <taxon>Rhizophagus</taxon>
    </lineage>
</organism>
<sequence>MSLNLKKFLNEKDRRDKIKVQINGFHSVPVLLNPNENLLKIRQELEKDPHISTNYTLLFAIKKSGIAREDEKNWNLNEIIGDDKILYLVKNSTPNLKILNKNFLVKIKVQKCDLDPEVVHLKLNENLSNIRQELENYSHISMNDTLLFAKDKSRIAKEYEKDWNLNDIVQTISDNKILYLVEISTSNLRILKKNPLKVEIKVQKYGLKPGIIVHLKFKEHLPNIRQELENNLCISMNVHLHYVA</sequence>
<reference evidence="1 3" key="1">
    <citation type="submission" date="2017-11" db="EMBL/GenBank/DDBJ databases">
        <title>The genome of Rhizophagus clarus HR1 reveals common genetic basis of auxotrophy among arbuscular mycorrhizal fungi.</title>
        <authorList>
            <person name="Kobayashi Y."/>
        </authorList>
    </citation>
    <scope>NUCLEOTIDE SEQUENCE [LARGE SCALE GENOMIC DNA]</scope>
    <source>
        <strain evidence="1 3">HR1</strain>
    </source>
</reference>
<evidence type="ECO:0000313" key="1">
    <source>
        <dbReference type="EMBL" id="GBC04007.1"/>
    </source>
</evidence>
<dbReference type="Proteomes" id="UP000615446">
    <property type="component" value="Unassembled WGS sequence"/>
</dbReference>
<keyword evidence="3" id="KW-1185">Reference proteome</keyword>
<dbReference type="EMBL" id="BLAL01000201">
    <property type="protein sequence ID" value="GES91371.1"/>
    <property type="molecule type" value="Genomic_DNA"/>
</dbReference>
<gene>
    <name evidence="2" type="ORF">RCL2_001819100</name>
    <name evidence="1" type="ORF">RclHR1_05460010</name>
</gene>
<dbReference type="EMBL" id="BEXD01003922">
    <property type="protein sequence ID" value="GBC04007.1"/>
    <property type="molecule type" value="Genomic_DNA"/>
</dbReference>
<accession>A0A2Z6SF12</accession>
<dbReference type="Proteomes" id="UP000247702">
    <property type="component" value="Unassembled WGS sequence"/>
</dbReference>
<dbReference type="AlphaFoldDB" id="A0A2Z6SF12"/>